<evidence type="ECO:0000259" key="5">
    <source>
        <dbReference type="PROSITE" id="PS50102"/>
    </source>
</evidence>
<dbReference type="InterPro" id="IPR013083">
    <property type="entry name" value="Znf_RING/FYVE/PHD"/>
</dbReference>
<dbReference type="EMBL" id="PGGS01000236">
    <property type="protein sequence ID" value="PNH06439.1"/>
    <property type="molecule type" value="Genomic_DNA"/>
</dbReference>
<dbReference type="InterPro" id="IPR052085">
    <property type="entry name" value="WD-SAM-U-box"/>
</dbReference>
<keyword evidence="7" id="KW-1185">Reference proteome</keyword>
<feature type="region of interest" description="Disordered" evidence="4">
    <location>
        <begin position="178"/>
        <end position="208"/>
    </location>
</feature>
<feature type="region of interest" description="Disordered" evidence="4">
    <location>
        <begin position="421"/>
        <end position="442"/>
    </location>
</feature>
<evidence type="ECO:0000313" key="6">
    <source>
        <dbReference type="EMBL" id="PNH06439.1"/>
    </source>
</evidence>
<feature type="region of interest" description="Disordered" evidence="4">
    <location>
        <begin position="1768"/>
        <end position="1835"/>
    </location>
</feature>
<dbReference type="InterPro" id="IPR016024">
    <property type="entry name" value="ARM-type_fold"/>
</dbReference>
<feature type="region of interest" description="Disordered" evidence="4">
    <location>
        <begin position="1066"/>
        <end position="1110"/>
    </location>
</feature>
<proteinExistence type="predicted"/>
<feature type="compositionally biased region" description="Gly residues" evidence="4">
    <location>
        <begin position="1772"/>
        <end position="1808"/>
    </location>
</feature>
<evidence type="ECO:0000256" key="3">
    <source>
        <dbReference type="PROSITE-ProRule" id="PRU00176"/>
    </source>
</evidence>
<evidence type="ECO:0000256" key="4">
    <source>
        <dbReference type="SAM" id="MobiDB-lite"/>
    </source>
</evidence>
<dbReference type="SUPFAM" id="SSF57850">
    <property type="entry name" value="RING/U-box"/>
    <property type="match status" value="1"/>
</dbReference>
<feature type="region of interest" description="Disordered" evidence="4">
    <location>
        <begin position="922"/>
        <end position="993"/>
    </location>
</feature>
<feature type="compositionally biased region" description="Gly residues" evidence="4">
    <location>
        <begin position="545"/>
        <end position="559"/>
    </location>
</feature>
<feature type="domain" description="RRM" evidence="5">
    <location>
        <begin position="1417"/>
        <end position="1494"/>
    </location>
</feature>
<comment type="catalytic activity">
    <reaction evidence="1">
        <text>S-ubiquitinyl-[E2 ubiquitin-conjugating enzyme]-L-cysteine + [acceptor protein]-L-lysine = [E2 ubiquitin-conjugating enzyme]-L-cysteine + N(6)-ubiquitinyl-[acceptor protein]-L-lysine.</text>
        <dbReference type="EC" id="2.3.2.27"/>
    </reaction>
</comment>
<dbReference type="OrthoDB" id="439808at2759"/>
<dbReference type="PANTHER" id="PTHR46573:SF1">
    <property type="entry name" value="WD REPEAT, SAM AND U-BOX DOMAIN-CONTAINING PROTEIN 1"/>
    <property type="match status" value="1"/>
</dbReference>
<dbReference type="PROSITE" id="PS50102">
    <property type="entry name" value="RRM"/>
    <property type="match status" value="1"/>
</dbReference>
<feature type="compositionally biased region" description="Low complexity" evidence="4">
    <location>
        <begin position="421"/>
        <end position="435"/>
    </location>
</feature>
<dbReference type="Gene3D" id="3.30.40.10">
    <property type="entry name" value="Zinc/RING finger domain, C3HC4 (zinc finger)"/>
    <property type="match status" value="1"/>
</dbReference>
<feature type="compositionally biased region" description="Low complexity" evidence="4">
    <location>
        <begin position="811"/>
        <end position="821"/>
    </location>
</feature>
<feature type="compositionally biased region" description="Low complexity" evidence="4">
    <location>
        <begin position="847"/>
        <end position="861"/>
    </location>
</feature>
<dbReference type="GO" id="GO:0061630">
    <property type="term" value="F:ubiquitin protein ligase activity"/>
    <property type="evidence" value="ECO:0007669"/>
    <property type="project" value="UniProtKB-EC"/>
</dbReference>
<feature type="region of interest" description="Disordered" evidence="4">
    <location>
        <begin position="1660"/>
        <end position="1747"/>
    </location>
</feature>
<dbReference type="SUPFAM" id="SSF54928">
    <property type="entry name" value="RNA-binding domain, RBD"/>
    <property type="match status" value="1"/>
</dbReference>
<evidence type="ECO:0000256" key="1">
    <source>
        <dbReference type="ARBA" id="ARBA00000900"/>
    </source>
</evidence>
<accession>A0A2J8A1N3</accession>
<feature type="compositionally biased region" description="Gly residues" evidence="4">
    <location>
        <begin position="1362"/>
        <end position="1389"/>
    </location>
</feature>
<feature type="region of interest" description="Disordered" evidence="4">
    <location>
        <begin position="517"/>
        <end position="559"/>
    </location>
</feature>
<keyword evidence="3" id="KW-0694">RNA-binding</keyword>
<name>A0A2J8A1N3_9CHLO</name>
<dbReference type="GO" id="GO:0003723">
    <property type="term" value="F:RNA binding"/>
    <property type="evidence" value="ECO:0007669"/>
    <property type="project" value="UniProtKB-UniRule"/>
</dbReference>
<dbReference type="UniPathway" id="UPA00143"/>
<dbReference type="InterPro" id="IPR000504">
    <property type="entry name" value="RRM_dom"/>
</dbReference>
<dbReference type="Pfam" id="PF04564">
    <property type="entry name" value="U-box"/>
    <property type="match status" value="1"/>
</dbReference>
<dbReference type="Proteomes" id="UP000236333">
    <property type="component" value="Unassembled WGS sequence"/>
</dbReference>
<feature type="region of interest" description="Disordered" evidence="4">
    <location>
        <begin position="1601"/>
        <end position="1641"/>
    </location>
</feature>
<feature type="region of interest" description="Disordered" evidence="4">
    <location>
        <begin position="1196"/>
        <end position="1401"/>
    </location>
</feature>
<dbReference type="InterPro" id="IPR035979">
    <property type="entry name" value="RBD_domain_sf"/>
</dbReference>
<dbReference type="CDD" id="cd00590">
    <property type="entry name" value="RRM_SF"/>
    <property type="match status" value="1"/>
</dbReference>
<feature type="compositionally biased region" description="Basic residues" evidence="4">
    <location>
        <begin position="1678"/>
        <end position="1692"/>
    </location>
</feature>
<comment type="caution">
    <text evidence="6">The sequence shown here is derived from an EMBL/GenBank/DDBJ whole genome shotgun (WGS) entry which is preliminary data.</text>
</comment>
<feature type="compositionally biased region" description="Low complexity" evidence="4">
    <location>
        <begin position="1066"/>
        <end position="1078"/>
    </location>
</feature>
<reference evidence="6 7" key="1">
    <citation type="journal article" date="2017" name="Mol. Biol. Evol.">
        <title>The 4-celled Tetrabaena socialis nuclear genome reveals the essential components for genetic control of cell number at the origin of multicellularity in the volvocine lineage.</title>
        <authorList>
            <person name="Featherston J."/>
            <person name="Arakaki Y."/>
            <person name="Hanschen E.R."/>
            <person name="Ferris P.J."/>
            <person name="Michod R.E."/>
            <person name="Olson B.J.S.C."/>
            <person name="Nozaki H."/>
            <person name="Durand P.M."/>
        </authorList>
    </citation>
    <scope>NUCLEOTIDE SEQUENCE [LARGE SCALE GENOMIC DNA]</scope>
    <source>
        <strain evidence="6 7">NIES-571</strain>
    </source>
</reference>
<dbReference type="SMART" id="SM00504">
    <property type="entry name" value="Ubox"/>
    <property type="match status" value="1"/>
</dbReference>
<dbReference type="InterPro" id="IPR012677">
    <property type="entry name" value="Nucleotide-bd_a/b_plait_sf"/>
</dbReference>
<organism evidence="6 7">
    <name type="scientific">Tetrabaena socialis</name>
    <dbReference type="NCBI Taxonomy" id="47790"/>
    <lineage>
        <taxon>Eukaryota</taxon>
        <taxon>Viridiplantae</taxon>
        <taxon>Chlorophyta</taxon>
        <taxon>core chlorophytes</taxon>
        <taxon>Chlorophyceae</taxon>
        <taxon>CS clade</taxon>
        <taxon>Chlamydomonadales</taxon>
        <taxon>Tetrabaenaceae</taxon>
        <taxon>Tetrabaena</taxon>
    </lineage>
</organism>
<dbReference type="Gene3D" id="3.30.70.330">
    <property type="match status" value="1"/>
</dbReference>
<dbReference type="SUPFAM" id="SSF48371">
    <property type="entry name" value="ARM repeat"/>
    <property type="match status" value="1"/>
</dbReference>
<feature type="compositionally biased region" description="Low complexity" evidence="4">
    <location>
        <begin position="1612"/>
        <end position="1641"/>
    </location>
</feature>
<feature type="region of interest" description="Disordered" evidence="4">
    <location>
        <begin position="1518"/>
        <end position="1541"/>
    </location>
</feature>
<evidence type="ECO:0000256" key="2">
    <source>
        <dbReference type="ARBA" id="ARBA00012483"/>
    </source>
</evidence>
<protein>
    <recommendedName>
        <fullName evidence="2">RING-type E3 ubiquitin transferase</fullName>
        <ecNumber evidence="2">2.3.2.27</ecNumber>
    </recommendedName>
</protein>
<dbReference type="EC" id="2.3.2.27" evidence="2"/>
<feature type="compositionally biased region" description="Low complexity" evidence="4">
    <location>
        <begin position="517"/>
        <end position="544"/>
    </location>
</feature>
<feature type="compositionally biased region" description="Gly residues" evidence="4">
    <location>
        <begin position="1218"/>
        <end position="1239"/>
    </location>
</feature>
<dbReference type="GO" id="GO:0016567">
    <property type="term" value="P:protein ubiquitination"/>
    <property type="evidence" value="ECO:0007669"/>
    <property type="project" value="UniProtKB-UniPathway"/>
</dbReference>
<dbReference type="PANTHER" id="PTHR46573">
    <property type="entry name" value="WD REPEAT, SAM AND U-BOX DOMAIN-CONTAINING PROTEIN 1"/>
    <property type="match status" value="1"/>
</dbReference>
<dbReference type="InterPro" id="IPR003613">
    <property type="entry name" value="Ubox_domain"/>
</dbReference>
<sequence>MSEQSPVATTSGERADHVCAELQAAGDAQRVCGLLALLRAQFAEQAPRFLPLETVRRLWQSVIGALRVAQAPEVQVAACAAVEALGQSCASCTDLERELAVVDDAVCCVVETLLSSGGSRAVQVAGVKALLSLSGCLNCRCYYDKATQEVLGNRGAVEALLSVLPQFLEEASLAGGAEQQQQQQQQQQQVAEGPGQPGGEAQEQEQQLLGVKAEPKQEGEAAAAEDGSQPVAVVLRALHYACLLNPVNTARLMAAGGYRQVMQGLLGCTGRDLNVQEHGCMLLAEMACTPGVAAQEVLDCVVTLANVARLQLQDKYIEVARAAVWSLGRLARAALLPPPPSDAADAADAAADATDGPSLPAAAWPLLSNQVLRMVVAMLQSCHTQDDPLVKHCLDYIAVIAAVAPHHTSLEVLQQPSSTRAAASATSGAADAAPDALPPPEGPEGLLAVLQLAADAVVSTARASCDVRLQAVTLRTLHVLLSRFPGAAALRLGGRQGALLERLVQIGTAARQSVEAQQLAQHQAATAPPQQQAGKEAQQQPQSPGAGGGSQAAGAHHGGGGALAGGSAAGALGQSVPAFASKDLFLVHLYSLTVAAAVAGAASGCGPGSAAAASSYQAHTLACLAGVVQHLSEGGGGDVVSYDEPPSPADGGAAAAAPLAVGCCRYACHCSYVHDPVRGADAVAAAAAAARVLLWAGGADGVNACDPRDGCGPLHLLAAGGTAPLLGAFVGSAGPGLDFLRRTRGGANALQLARGRKHVAAAQVFAWSEGEMLEAATESAAKAAQDALLKELEEEGSLEAGASGGSGKRGGSASAAASAAGFRHHSKGGSAGGAHDLHHHHHPHNPPHGTAAAAAAAAAAAQPLGESDEARRAREEQERKRRAAEEEYDAALERRRRQLEAEAEAAAAEEARAIEQVLAESLRVPTPPPHSDAAAPVESAKHGEAAAAAPWSRGSMGEAQPSPAAPADAADVGGGPLSGGAAEAAAAEAAATHEQLLRMQEQAQQQHVPAPVAAGPVPGSLEASLAAIAAGGPLPPGMAEMLAQIAADQEQQQLQQQLEQQLQHQQHQQQLQQQQQQLHHQHQHAALSSPLLGPGGPDAEGGLPLAVGGGHSVGGLRPSLSMMSMDEQVTMPTMGSVGGGGGMRRVVSKGSFVQDEPSMPSRGAGFGGLALYDSGGGGAGSGGSFGGYTGSYNNLPPMGGPDPAAGMGSGPRDSMSPGSGGGGMLQPGMWPGSGSGSGGVPAYSPPPPSGLQRGNNASSNFLSAQGQPPLPPMPEQHPHHQQQHQQQQHAQGDAWMGGGAPPPVPALSAGSHGSHLDLQSLAAGGGGGGDRRSASHLELQGLAAGGGGMAAPPLSPSTSDLSGGGSFSGGGGGGGGGFGGGGGGSGGGAPPAHEALSSSSGGELWELLEEATRGPSQKLWLGNVYGRLQPEHLQALCQQFGPVLNVTVAPGTLSAVVLFVRADDASRAAHALHGRDIPLLSHEGKPLVARFCGTAGSSAVALAAAERHMAAAEAAAMGGGGGSAAAAPPPPHGRGGNGGGGGGGGVVEAGLMGLGFPHGLEAALAAAGFGPGALEAAMRGLMPIEQQQALHAVLLAASGAPAAPAVPPNTGPPHQLQQHQQHQAAAQHQHHQQQLQQHQQQHQQQQQQLQQQQQQQQQMLLHQAQQQQHAAQQQQQHMHPHPHHQQHPHHQRLPQTQPPAHRSLSVHAQHHASHGSMAQHASHGSMAQHASHGSMAQHASHGSMGHLAGAGSSVGDFAALQASLAGFPSDHGGPGGPGLFGSGGDDADVGPGGGGGMSGGGAGGGSAGGSQCEELDGLGGMGMDGEPPLDVPEGKPSRHLWLGNIPLKPNKLAMELLFASSSAQNLTGLTAAASLARLLDEDLPPEPAVNLSNKLNPNNIHFDRELAARYKRMSKAEKEALWAQDRAMQALGANAAAVNAAVNAGAAGIAGLLDPANAAAARLLAQAGLGGLAAGLGGGPGSDFLLPRVMSAGALDYLTAGHGAHHGLGGGGGAGGAGGHGGLFRVNTTQSLLGMQHAASAAMMLPGMGGGGGLGGLLGGQHGGGGGVHGHGHGHGQAGLEVAQAQQALQAQLVAQQQALQLQAAQQQQALQAQLHQMAAAGGGAGGHGALLNSMAVQLANLGLGGGITYNRSAITEWLRQHDASPVTRQPLASKALQPNVALRNAILQELGYGAGPGA</sequence>
<feature type="region of interest" description="Disordered" evidence="4">
    <location>
        <begin position="795"/>
        <end position="890"/>
    </location>
</feature>
<evidence type="ECO:0000313" key="7">
    <source>
        <dbReference type="Proteomes" id="UP000236333"/>
    </source>
</evidence>
<feature type="compositionally biased region" description="Basic and acidic residues" evidence="4">
    <location>
        <begin position="868"/>
        <end position="885"/>
    </location>
</feature>
<feature type="compositionally biased region" description="Low complexity" evidence="4">
    <location>
        <begin position="1660"/>
        <end position="1677"/>
    </location>
</feature>
<gene>
    <name evidence="6" type="ORF">TSOC_007210</name>
</gene>
<feature type="compositionally biased region" description="Polar residues" evidence="4">
    <location>
        <begin position="1252"/>
        <end position="1264"/>
    </location>
</feature>
<feature type="compositionally biased region" description="Low complexity" evidence="4">
    <location>
        <begin position="1201"/>
        <end position="1217"/>
    </location>
</feature>
<feature type="compositionally biased region" description="Low complexity" evidence="4">
    <location>
        <begin position="981"/>
        <end position="990"/>
    </location>
</feature>